<protein>
    <submittedName>
        <fullName evidence="2">LAFE_0C07030g1_1</fullName>
    </submittedName>
</protein>
<dbReference type="OMA" id="GYEHWQW"/>
<proteinExistence type="predicted"/>
<gene>
    <name evidence="2" type="ORF">LAFE_0C07030G</name>
</gene>
<keyword evidence="1" id="KW-1133">Transmembrane helix</keyword>
<keyword evidence="3" id="KW-1185">Reference proteome</keyword>
<feature type="transmembrane region" description="Helical" evidence="1">
    <location>
        <begin position="6"/>
        <end position="28"/>
    </location>
</feature>
<sequence length="299" mass="33574">MDRGGIPAIVFLILYFALCSWVSSLLLSKQVSWRSRYTSIFIHTTLRLAAQICGIGYAVAGVEHSNWLVAYFVFGAEGYFTLVWCAFRFLISFQNEVTGNSWIEPKREGMSWSEYYRKMPHYPVLYFHYSLAGANALIIVGSLKGMNTDLSDPSRASEIHTGVILRDVGTALFMAWVLVLGYFCFRSYKYAQTRNQTRFLFIIGATVIPLLVRGVYGILACEITQWNYALPESYDSQGLKPGALAAEYLLGTTMEWSTCLLLLCTSFISLDNGRSQGSSLLNEKVNSKDKTQQDVHSVA</sequence>
<name>A0A1G4M9N6_LACFM</name>
<feature type="transmembrane region" description="Helical" evidence="1">
    <location>
        <begin position="40"/>
        <end position="62"/>
    </location>
</feature>
<organism evidence="2 3">
    <name type="scientific">Lachancea fermentati</name>
    <name type="common">Zygosaccharomyces fermentati</name>
    <dbReference type="NCBI Taxonomy" id="4955"/>
    <lineage>
        <taxon>Eukaryota</taxon>
        <taxon>Fungi</taxon>
        <taxon>Dikarya</taxon>
        <taxon>Ascomycota</taxon>
        <taxon>Saccharomycotina</taxon>
        <taxon>Saccharomycetes</taxon>
        <taxon>Saccharomycetales</taxon>
        <taxon>Saccharomycetaceae</taxon>
        <taxon>Lachancea</taxon>
    </lineage>
</organism>
<dbReference type="EMBL" id="LT598485">
    <property type="protein sequence ID" value="SCW00566.1"/>
    <property type="molecule type" value="Genomic_DNA"/>
</dbReference>
<reference evidence="2 3" key="1">
    <citation type="submission" date="2016-03" db="EMBL/GenBank/DDBJ databases">
        <authorList>
            <person name="Devillers H."/>
        </authorList>
    </citation>
    <scope>NUCLEOTIDE SEQUENCE [LARGE SCALE GENOMIC DNA]</scope>
    <source>
        <strain evidence="2">CBS 6772</strain>
    </source>
</reference>
<keyword evidence="1" id="KW-0472">Membrane</keyword>
<feature type="transmembrane region" description="Helical" evidence="1">
    <location>
        <begin position="197"/>
        <end position="219"/>
    </location>
</feature>
<dbReference type="PANTHER" id="PTHR42109">
    <property type="entry name" value="UNPLACED GENOMIC SCAFFOLD UM_SCAF_CONTIG_1.265, WHOLE GENOME SHOTGUN SEQUENCE"/>
    <property type="match status" value="1"/>
</dbReference>
<accession>A0A1G4M9N6</accession>
<feature type="transmembrane region" description="Helical" evidence="1">
    <location>
        <begin position="68"/>
        <end position="91"/>
    </location>
</feature>
<dbReference type="Proteomes" id="UP000190831">
    <property type="component" value="Chromosome C"/>
</dbReference>
<dbReference type="PANTHER" id="PTHR42109:SF2">
    <property type="entry name" value="INTEGRAL MEMBRANE PROTEIN"/>
    <property type="match status" value="1"/>
</dbReference>
<evidence type="ECO:0000256" key="1">
    <source>
        <dbReference type="SAM" id="Phobius"/>
    </source>
</evidence>
<keyword evidence="1" id="KW-0812">Transmembrane</keyword>
<dbReference type="AlphaFoldDB" id="A0A1G4M9N6"/>
<feature type="transmembrane region" description="Helical" evidence="1">
    <location>
        <begin position="124"/>
        <end position="143"/>
    </location>
</feature>
<dbReference type="OrthoDB" id="2560628at2759"/>
<feature type="transmembrane region" description="Helical" evidence="1">
    <location>
        <begin position="163"/>
        <end position="185"/>
    </location>
</feature>
<evidence type="ECO:0000313" key="2">
    <source>
        <dbReference type="EMBL" id="SCW00566.1"/>
    </source>
</evidence>
<evidence type="ECO:0000313" key="3">
    <source>
        <dbReference type="Proteomes" id="UP000190831"/>
    </source>
</evidence>